<comment type="pathway">
    <text evidence="1 7">Cell wall biogenesis; peptidoglycan biosynthesis.</text>
</comment>
<dbReference type="PANTHER" id="PTHR30582:SF2">
    <property type="entry name" value="L,D-TRANSPEPTIDASE YCIB-RELATED"/>
    <property type="match status" value="1"/>
</dbReference>
<dbReference type="InterPro" id="IPR038063">
    <property type="entry name" value="Transpep_catalytic_dom"/>
</dbReference>
<protein>
    <submittedName>
        <fullName evidence="9">L,D-transpeptidase</fullName>
    </submittedName>
</protein>
<evidence type="ECO:0000256" key="6">
    <source>
        <dbReference type="ARBA" id="ARBA00023316"/>
    </source>
</evidence>
<evidence type="ECO:0000259" key="8">
    <source>
        <dbReference type="PROSITE" id="PS52029"/>
    </source>
</evidence>
<dbReference type="PROSITE" id="PS52029">
    <property type="entry name" value="LD_TPASE"/>
    <property type="match status" value="1"/>
</dbReference>
<accession>A0A933KYW0</accession>
<feature type="domain" description="L,D-TPase catalytic" evidence="8">
    <location>
        <begin position="10"/>
        <end position="125"/>
    </location>
</feature>
<evidence type="ECO:0000256" key="5">
    <source>
        <dbReference type="ARBA" id="ARBA00022984"/>
    </source>
</evidence>
<dbReference type="GO" id="GO:0018104">
    <property type="term" value="P:peptidoglycan-protein cross-linking"/>
    <property type="evidence" value="ECO:0007669"/>
    <property type="project" value="TreeGrafter"/>
</dbReference>
<dbReference type="Proteomes" id="UP000782610">
    <property type="component" value="Unassembled WGS sequence"/>
</dbReference>
<evidence type="ECO:0000256" key="3">
    <source>
        <dbReference type="ARBA" id="ARBA00022679"/>
    </source>
</evidence>
<evidence type="ECO:0000256" key="7">
    <source>
        <dbReference type="PROSITE-ProRule" id="PRU01373"/>
    </source>
</evidence>
<dbReference type="AlphaFoldDB" id="A0A933KYW0"/>
<dbReference type="GO" id="GO:0005576">
    <property type="term" value="C:extracellular region"/>
    <property type="evidence" value="ECO:0007669"/>
    <property type="project" value="TreeGrafter"/>
</dbReference>
<dbReference type="GO" id="GO:0071555">
    <property type="term" value="P:cell wall organization"/>
    <property type="evidence" value="ECO:0007669"/>
    <property type="project" value="UniProtKB-UniRule"/>
</dbReference>
<organism evidence="9 10">
    <name type="scientific">Devosia nanyangense</name>
    <dbReference type="NCBI Taxonomy" id="1228055"/>
    <lineage>
        <taxon>Bacteria</taxon>
        <taxon>Pseudomonadati</taxon>
        <taxon>Pseudomonadota</taxon>
        <taxon>Alphaproteobacteria</taxon>
        <taxon>Hyphomicrobiales</taxon>
        <taxon>Devosiaceae</taxon>
        <taxon>Devosia</taxon>
    </lineage>
</organism>
<dbReference type="Gene3D" id="2.40.440.10">
    <property type="entry name" value="L,D-transpeptidase catalytic domain-like"/>
    <property type="match status" value="1"/>
</dbReference>
<reference evidence="9" key="1">
    <citation type="submission" date="2020-07" db="EMBL/GenBank/DDBJ databases">
        <title>Huge and variable diversity of episymbiotic CPR bacteria and DPANN archaea in groundwater ecosystems.</title>
        <authorList>
            <person name="He C.Y."/>
            <person name="Keren R."/>
            <person name="Whittaker M."/>
            <person name="Farag I.F."/>
            <person name="Doudna J."/>
            <person name="Cate J.H.D."/>
            <person name="Banfield J.F."/>
        </authorList>
    </citation>
    <scope>NUCLEOTIDE SEQUENCE</scope>
    <source>
        <strain evidence="9">NC_groundwater_1586_Pr3_B-0.1um_66_15</strain>
    </source>
</reference>
<keyword evidence="4 7" id="KW-0133">Cell shape</keyword>
<dbReference type="GO" id="GO:0016740">
    <property type="term" value="F:transferase activity"/>
    <property type="evidence" value="ECO:0007669"/>
    <property type="project" value="UniProtKB-KW"/>
</dbReference>
<dbReference type="EMBL" id="JACRAF010000016">
    <property type="protein sequence ID" value="MBI4921134.1"/>
    <property type="molecule type" value="Genomic_DNA"/>
</dbReference>
<dbReference type="GO" id="GO:0071972">
    <property type="term" value="F:peptidoglycan L,D-transpeptidase activity"/>
    <property type="evidence" value="ECO:0007669"/>
    <property type="project" value="TreeGrafter"/>
</dbReference>
<evidence type="ECO:0000256" key="4">
    <source>
        <dbReference type="ARBA" id="ARBA00022960"/>
    </source>
</evidence>
<dbReference type="InterPro" id="IPR005490">
    <property type="entry name" value="LD_TPept_cat_dom"/>
</dbReference>
<name>A0A933KYW0_9HYPH</name>
<dbReference type="GO" id="GO:0008360">
    <property type="term" value="P:regulation of cell shape"/>
    <property type="evidence" value="ECO:0007669"/>
    <property type="project" value="UniProtKB-UniRule"/>
</dbReference>
<evidence type="ECO:0000256" key="2">
    <source>
        <dbReference type="ARBA" id="ARBA00005992"/>
    </source>
</evidence>
<feature type="active site" description="Proton donor/acceptor" evidence="7">
    <location>
        <position position="81"/>
    </location>
</feature>
<evidence type="ECO:0000313" key="10">
    <source>
        <dbReference type="Proteomes" id="UP000782610"/>
    </source>
</evidence>
<dbReference type="InterPro" id="IPR050979">
    <property type="entry name" value="LD-transpeptidase"/>
</dbReference>
<keyword evidence="5 7" id="KW-0573">Peptidoglycan synthesis</keyword>
<dbReference type="SUPFAM" id="SSF141523">
    <property type="entry name" value="L,D-transpeptidase catalytic domain-like"/>
    <property type="match status" value="1"/>
</dbReference>
<gene>
    <name evidence="9" type="ORF">HY834_05250</name>
</gene>
<comment type="caution">
    <text evidence="9">The sequence shown here is derived from an EMBL/GenBank/DDBJ whole genome shotgun (WGS) entry which is preliminary data.</text>
</comment>
<dbReference type="Pfam" id="PF03734">
    <property type="entry name" value="YkuD"/>
    <property type="match status" value="1"/>
</dbReference>
<feature type="active site" description="Nucleophile" evidence="7">
    <location>
        <position position="97"/>
    </location>
</feature>
<sequence length="127" mass="14236">MRNLRAGDHLSITVDISTQSMTVSDGRRTVYTFDVSTGRPGHSTPTGNFRPIRMHEMWYSSKYENAPMPWSIFFHGGYAIHGTTDLKHLGQVASHGCVRLDPSNAKLLYELVKQVGMKNTNVVLVRS</sequence>
<keyword evidence="6 7" id="KW-0961">Cell wall biogenesis/degradation</keyword>
<dbReference type="PANTHER" id="PTHR30582">
    <property type="entry name" value="L,D-TRANSPEPTIDASE"/>
    <property type="match status" value="1"/>
</dbReference>
<proteinExistence type="inferred from homology"/>
<evidence type="ECO:0000256" key="1">
    <source>
        <dbReference type="ARBA" id="ARBA00004752"/>
    </source>
</evidence>
<keyword evidence="3" id="KW-0808">Transferase</keyword>
<dbReference type="CDD" id="cd16913">
    <property type="entry name" value="YkuD_like"/>
    <property type="match status" value="1"/>
</dbReference>
<comment type="similarity">
    <text evidence="2">Belongs to the YkuD family.</text>
</comment>
<evidence type="ECO:0000313" key="9">
    <source>
        <dbReference type="EMBL" id="MBI4921134.1"/>
    </source>
</evidence>